<evidence type="ECO:0000313" key="5">
    <source>
        <dbReference type="Proteomes" id="UP000619976"/>
    </source>
</evidence>
<keyword evidence="5" id="KW-1185">Reference proteome</keyword>
<dbReference type="EMBL" id="JAEKCB010000002">
    <property type="protein sequence ID" value="MBJ2117023.1"/>
    <property type="molecule type" value="Genomic_DNA"/>
</dbReference>
<evidence type="ECO:0000313" key="2">
    <source>
        <dbReference type="EMBL" id="CRL60575.1"/>
    </source>
</evidence>
<proteinExistence type="predicted"/>
<accession>A0A379EN92</accession>
<organism evidence="2 4">
    <name type="scientific">Proteus penneri</name>
    <dbReference type="NCBI Taxonomy" id="102862"/>
    <lineage>
        <taxon>Bacteria</taxon>
        <taxon>Pseudomonadati</taxon>
        <taxon>Pseudomonadota</taxon>
        <taxon>Gammaproteobacteria</taxon>
        <taxon>Enterobacterales</taxon>
        <taxon>Morganellaceae</taxon>
        <taxon>Proteus</taxon>
    </lineage>
</organism>
<evidence type="ECO:0000313" key="3">
    <source>
        <dbReference type="EMBL" id="MBJ2117023.1"/>
    </source>
</evidence>
<dbReference type="AlphaFoldDB" id="A0A0G4Q436"/>
<dbReference type="Gene3D" id="1.10.10.10">
    <property type="entry name" value="Winged helix-like DNA-binding domain superfamily/Winged helix DNA-binding domain"/>
    <property type="match status" value="1"/>
</dbReference>
<dbReference type="InterPro" id="IPR036390">
    <property type="entry name" value="WH_DNA-bd_sf"/>
</dbReference>
<reference evidence="4" key="1">
    <citation type="submission" date="2015-06" db="EMBL/GenBank/DDBJ databases">
        <authorList>
            <person name="Urmite Genomes"/>
        </authorList>
    </citation>
    <scope>NUCLEOTIDE SEQUENCE [LARGE SCALE GENOMIC DNA]</scope>
    <source>
        <strain evidence="4">CSUR P1867</strain>
    </source>
</reference>
<dbReference type="InterPro" id="IPR039422">
    <property type="entry name" value="MarR/SlyA-like"/>
</dbReference>
<dbReference type="InterPro" id="IPR036388">
    <property type="entry name" value="WH-like_DNA-bd_sf"/>
</dbReference>
<dbReference type="GO" id="GO:0006950">
    <property type="term" value="P:response to stress"/>
    <property type="evidence" value="ECO:0007669"/>
    <property type="project" value="TreeGrafter"/>
</dbReference>
<gene>
    <name evidence="2" type="ORF">BN1804_01036</name>
    <name evidence="3" type="ORF">JFQ69_05040</name>
</gene>
<dbReference type="SUPFAM" id="SSF46785">
    <property type="entry name" value="Winged helix' DNA-binding domain"/>
    <property type="match status" value="1"/>
</dbReference>
<dbReference type="SMART" id="SM00347">
    <property type="entry name" value="HTH_MARR"/>
    <property type="match status" value="1"/>
</dbReference>
<feature type="domain" description="HTH marR-type" evidence="1">
    <location>
        <begin position="1"/>
        <end position="134"/>
    </location>
</feature>
<dbReference type="PRINTS" id="PR00598">
    <property type="entry name" value="HTHMARR"/>
</dbReference>
<dbReference type="Proteomes" id="UP000619976">
    <property type="component" value="Unassembled WGS sequence"/>
</dbReference>
<sequence>MEKCELENALSLLQCTLVAQRTRYTPEQVTWGQYDILELLRLRGDLTPSQLSDSLAISRQNLSKFMRGLKSLGFIAQKRSEKDKREFITHLTDEGHAFLARAALGRKQNAEKISECLTLGEQTLFIELSQKIINALTPEKSGIDNN</sequence>
<dbReference type="InterPro" id="IPR000835">
    <property type="entry name" value="HTH_MarR-typ"/>
</dbReference>
<dbReference type="RefSeq" id="WP_072063219.1">
    <property type="nucleotide sequence ID" value="NZ_CAXOKJ010000003.1"/>
</dbReference>
<accession>A0A0G4Q436</accession>
<name>A0A0G4Q436_9GAMM</name>
<dbReference type="PANTHER" id="PTHR33164:SF43">
    <property type="entry name" value="HTH-TYPE TRANSCRIPTIONAL REPRESSOR YETL"/>
    <property type="match status" value="1"/>
</dbReference>
<dbReference type="PANTHER" id="PTHR33164">
    <property type="entry name" value="TRANSCRIPTIONAL REGULATOR, MARR FAMILY"/>
    <property type="match status" value="1"/>
</dbReference>
<evidence type="ECO:0000259" key="1">
    <source>
        <dbReference type="PROSITE" id="PS50995"/>
    </source>
</evidence>
<dbReference type="EMBL" id="CVRY01000002">
    <property type="protein sequence ID" value="CRL60575.1"/>
    <property type="molecule type" value="Genomic_DNA"/>
</dbReference>
<evidence type="ECO:0000313" key="4">
    <source>
        <dbReference type="Proteomes" id="UP000183920"/>
    </source>
</evidence>
<reference evidence="3 5" key="3">
    <citation type="submission" date="2020-12" db="EMBL/GenBank/DDBJ databases">
        <title>Enhanced detection system for hospital associated transmission using whole genome sequencing surveillance.</title>
        <authorList>
            <person name="Harrison L.H."/>
            <person name="Van Tyne D."/>
            <person name="Marsh J.W."/>
            <person name="Griffith M.P."/>
            <person name="Snyder D.J."/>
            <person name="Cooper V.S."/>
            <person name="Mustapha M."/>
        </authorList>
    </citation>
    <scope>NUCLEOTIDE SEQUENCE [LARGE SCALE GENOMIC DNA]</scope>
    <source>
        <strain evidence="3 5">PR00195</strain>
    </source>
</reference>
<dbReference type="Proteomes" id="UP000183920">
    <property type="component" value="Unassembled WGS sequence"/>
</dbReference>
<dbReference type="Pfam" id="PF12802">
    <property type="entry name" value="MarR_2"/>
    <property type="match status" value="1"/>
</dbReference>
<dbReference type="GO" id="GO:0003700">
    <property type="term" value="F:DNA-binding transcription factor activity"/>
    <property type="evidence" value="ECO:0007669"/>
    <property type="project" value="InterPro"/>
</dbReference>
<protein>
    <submittedName>
        <fullName evidence="3">MarR family transcriptional regulator</fullName>
    </submittedName>
    <submittedName>
        <fullName evidence="2">Transcriptional repressor MprA</fullName>
    </submittedName>
</protein>
<dbReference type="GeneID" id="76523513"/>
<reference evidence="2" key="2">
    <citation type="submission" date="2015-06" db="EMBL/GenBank/DDBJ databases">
        <authorList>
            <person name="Urmite Genomes Urmite Genomes"/>
        </authorList>
    </citation>
    <scope>NUCLEOTIDE SEQUENCE [LARGE SCALE GENOMIC DNA]</scope>
    <source>
        <strain evidence="2">CSUR P1867</strain>
    </source>
</reference>
<dbReference type="PROSITE" id="PS50995">
    <property type="entry name" value="HTH_MARR_2"/>
    <property type="match status" value="1"/>
</dbReference>